<dbReference type="AlphaFoldDB" id="K6YB18"/>
<dbReference type="Pfam" id="PF20398">
    <property type="entry name" value="DUF6691"/>
    <property type="match status" value="1"/>
</dbReference>
<dbReference type="eggNOG" id="COG2391">
    <property type="taxonomic scope" value="Bacteria"/>
</dbReference>
<evidence type="ECO:0000313" key="2">
    <source>
        <dbReference type="EMBL" id="GAC13823.1"/>
    </source>
</evidence>
<reference evidence="2 3" key="1">
    <citation type="journal article" date="2017" name="Antonie Van Leeuwenhoek">
        <title>Rhizobium rhizosphaerae sp. nov., a novel species isolated from rice rhizosphere.</title>
        <authorList>
            <person name="Zhao J.J."/>
            <person name="Zhang J."/>
            <person name="Zhang R.J."/>
            <person name="Zhang C.W."/>
            <person name="Yin H.Q."/>
            <person name="Zhang X.X."/>
        </authorList>
    </citation>
    <scope>NUCLEOTIDE SEQUENCE [LARGE SCALE GENOMIC DNA]</scope>
    <source>
        <strain evidence="2 3">E3</strain>
    </source>
</reference>
<organism evidence="2 3">
    <name type="scientific">Aliiglaciecola lipolytica E3</name>
    <dbReference type="NCBI Taxonomy" id="1127673"/>
    <lineage>
        <taxon>Bacteria</taxon>
        <taxon>Pseudomonadati</taxon>
        <taxon>Pseudomonadota</taxon>
        <taxon>Gammaproteobacteria</taxon>
        <taxon>Alteromonadales</taxon>
        <taxon>Alteromonadaceae</taxon>
        <taxon>Aliiglaciecola</taxon>
    </lineage>
</organism>
<dbReference type="RefSeq" id="WP_008843640.1">
    <property type="nucleotide sequence ID" value="NZ_BAEN01000023.1"/>
</dbReference>
<evidence type="ECO:0008006" key="4">
    <source>
        <dbReference type="Google" id="ProtNLM"/>
    </source>
</evidence>
<dbReference type="InterPro" id="IPR046513">
    <property type="entry name" value="DUF6691"/>
</dbReference>
<evidence type="ECO:0000313" key="3">
    <source>
        <dbReference type="Proteomes" id="UP000006334"/>
    </source>
</evidence>
<proteinExistence type="predicted"/>
<feature type="transmembrane region" description="Helical" evidence="1">
    <location>
        <begin position="111"/>
        <end position="132"/>
    </location>
</feature>
<name>K6YB18_9ALTE</name>
<feature type="transmembrane region" description="Helical" evidence="1">
    <location>
        <begin position="42"/>
        <end position="61"/>
    </location>
</feature>
<keyword evidence="3" id="KW-1185">Reference proteome</keyword>
<comment type="caution">
    <text evidence="2">The sequence shown here is derived from an EMBL/GenBank/DDBJ whole genome shotgun (WGS) entry which is preliminary data.</text>
</comment>
<accession>K6YB18</accession>
<dbReference type="STRING" id="1127673.GLIP_1182"/>
<dbReference type="Proteomes" id="UP000006334">
    <property type="component" value="Unassembled WGS sequence"/>
</dbReference>
<protein>
    <recommendedName>
        <fullName evidence="4">YeeE/YedE family protein</fullName>
    </recommendedName>
</protein>
<sequence>MKGIIFGLLSGLLFGIGLTISSMVDPKVVLGFLDLFGAWDPTLAFVMVGGLLVYLPFYHFYVKPKQHTIFGEPCDLPNKKNVDAKLVVGASLFGIGWGLSGICPGPAITNISGGVPGILLFVLAMLIGMMLASRVEKII</sequence>
<keyword evidence="1" id="KW-1133">Transmembrane helix</keyword>
<gene>
    <name evidence="2" type="ORF">GLIP_1182</name>
</gene>
<dbReference type="EMBL" id="BAEN01000023">
    <property type="protein sequence ID" value="GAC13823.1"/>
    <property type="molecule type" value="Genomic_DNA"/>
</dbReference>
<keyword evidence="1" id="KW-0472">Membrane</keyword>
<keyword evidence="1" id="KW-0812">Transmembrane</keyword>
<dbReference type="OrthoDB" id="9790409at2"/>
<feature type="transmembrane region" description="Helical" evidence="1">
    <location>
        <begin position="82"/>
        <end position="99"/>
    </location>
</feature>
<evidence type="ECO:0000256" key="1">
    <source>
        <dbReference type="SAM" id="Phobius"/>
    </source>
</evidence>